<feature type="compositionally biased region" description="Low complexity" evidence="8">
    <location>
        <begin position="512"/>
        <end position="548"/>
    </location>
</feature>
<evidence type="ECO:0000256" key="8">
    <source>
        <dbReference type="SAM" id="MobiDB-lite"/>
    </source>
</evidence>
<comment type="subcellular location">
    <subcellularLocation>
        <location evidence="1">Nucleus</location>
    </subcellularLocation>
</comment>
<evidence type="ECO:0000259" key="10">
    <source>
        <dbReference type="PROSITE" id="PS51024"/>
    </source>
</evidence>
<dbReference type="GO" id="GO:0003682">
    <property type="term" value="F:chromatin binding"/>
    <property type="evidence" value="ECO:0007669"/>
    <property type="project" value="TreeGrafter"/>
</dbReference>
<evidence type="ECO:0000256" key="1">
    <source>
        <dbReference type="ARBA" id="ARBA00004123"/>
    </source>
</evidence>
<feature type="region of interest" description="Disordered" evidence="8">
    <location>
        <begin position="85"/>
        <end position="104"/>
    </location>
</feature>
<gene>
    <name evidence="11" type="ORF">PYX00_004576</name>
</gene>
<feature type="compositionally biased region" description="Polar residues" evidence="8">
    <location>
        <begin position="661"/>
        <end position="674"/>
    </location>
</feature>
<comment type="caution">
    <text evidence="11">The sequence shown here is derived from an EMBL/GenBank/DDBJ whole genome shotgun (WGS) entry which is preliminary data.</text>
</comment>
<dbReference type="CDD" id="cd09577">
    <property type="entry name" value="SAM_Ph1_2_3"/>
    <property type="match status" value="1"/>
</dbReference>
<dbReference type="PANTHER" id="PTHR12247:SF138">
    <property type="entry name" value="POLYHOMEOTIC DISTAL, ISOFORM A-RELATED"/>
    <property type="match status" value="1"/>
</dbReference>
<evidence type="ECO:0000259" key="9">
    <source>
        <dbReference type="PROSITE" id="PS50105"/>
    </source>
</evidence>
<feature type="compositionally biased region" description="Polar residues" evidence="8">
    <location>
        <begin position="1"/>
        <end position="13"/>
    </location>
</feature>
<keyword evidence="5" id="KW-0238">DNA-binding</keyword>
<dbReference type="PROSITE" id="PS51024">
    <property type="entry name" value="ZF_FCS"/>
    <property type="match status" value="1"/>
</dbReference>
<feature type="compositionally biased region" description="Low complexity" evidence="8">
    <location>
        <begin position="839"/>
        <end position="849"/>
    </location>
</feature>
<feature type="compositionally biased region" description="Low complexity" evidence="8">
    <location>
        <begin position="14"/>
        <end position="35"/>
    </location>
</feature>
<dbReference type="InterPro" id="IPR012313">
    <property type="entry name" value="Znf_FCS"/>
</dbReference>
<dbReference type="Gene3D" id="3.30.60.160">
    <property type="match status" value="1"/>
</dbReference>
<dbReference type="Pfam" id="PF00536">
    <property type="entry name" value="SAM_1"/>
    <property type="match status" value="1"/>
</dbReference>
<feature type="region of interest" description="Disordered" evidence="8">
    <location>
        <begin position="828"/>
        <end position="869"/>
    </location>
</feature>
<dbReference type="AlphaFoldDB" id="A0AAW2I517"/>
<keyword evidence="6" id="KW-0539">Nucleus</keyword>
<feature type="region of interest" description="Disordered" evidence="8">
    <location>
        <begin position="452"/>
        <end position="551"/>
    </location>
</feature>
<keyword evidence="4" id="KW-0862">Zinc</keyword>
<dbReference type="GO" id="GO:0045892">
    <property type="term" value="P:negative regulation of DNA-templated transcription"/>
    <property type="evidence" value="ECO:0007669"/>
    <property type="project" value="TreeGrafter"/>
</dbReference>
<feature type="compositionally biased region" description="Basic and acidic residues" evidence="8">
    <location>
        <begin position="675"/>
        <end position="709"/>
    </location>
</feature>
<accession>A0AAW2I517</accession>
<name>A0AAW2I517_9NEOP</name>
<feature type="domain" description="FCS-type" evidence="10">
    <location>
        <begin position="778"/>
        <end position="812"/>
    </location>
</feature>
<evidence type="ECO:0000256" key="5">
    <source>
        <dbReference type="ARBA" id="ARBA00023125"/>
    </source>
</evidence>
<feature type="compositionally biased region" description="Basic and acidic residues" evidence="8">
    <location>
        <begin position="631"/>
        <end position="649"/>
    </location>
</feature>
<dbReference type="InterPro" id="IPR050548">
    <property type="entry name" value="PcG_chromatin_remod_factors"/>
</dbReference>
<evidence type="ECO:0000313" key="11">
    <source>
        <dbReference type="EMBL" id="KAL0277217.1"/>
    </source>
</evidence>
<feature type="region of interest" description="Disordered" evidence="8">
    <location>
        <begin position="625"/>
        <end position="712"/>
    </location>
</feature>
<evidence type="ECO:0000256" key="7">
    <source>
        <dbReference type="PROSITE-ProRule" id="PRU00367"/>
    </source>
</evidence>
<dbReference type="PANTHER" id="PTHR12247">
    <property type="entry name" value="POLYCOMB GROUP PROTEIN"/>
    <property type="match status" value="1"/>
</dbReference>
<feature type="domain" description="SAM" evidence="9">
    <location>
        <begin position="876"/>
        <end position="940"/>
    </location>
</feature>
<feature type="compositionally biased region" description="Low complexity" evidence="8">
    <location>
        <begin position="87"/>
        <end position="103"/>
    </location>
</feature>
<dbReference type="GO" id="GO:0003677">
    <property type="term" value="F:DNA binding"/>
    <property type="evidence" value="ECO:0007669"/>
    <property type="project" value="UniProtKB-KW"/>
</dbReference>
<organism evidence="11">
    <name type="scientific">Menopon gallinae</name>
    <name type="common">poultry shaft louse</name>
    <dbReference type="NCBI Taxonomy" id="328185"/>
    <lineage>
        <taxon>Eukaryota</taxon>
        <taxon>Metazoa</taxon>
        <taxon>Ecdysozoa</taxon>
        <taxon>Arthropoda</taxon>
        <taxon>Hexapoda</taxon>
        <taxon>Insecta</taxon>
        <taxon>Pterygota</taxon>
        <taxon>Neoptera</taxon>
        <taxon>Paraneoptera</taxon>
        <taxon>Psocodea</taxon>
        <taxon>Troctomorpha</taxon>
        <taxon>Phthiraptera</taxon>
        <taxon>Amblycera</taxon>
        <taxon>Menoponidae</taxon>
        <taxon>Menopon</taxon>
    </lineage>
</organism>
<keyword evidence="3 7" id="KW-0863">Zinc-finger</keyword>
<dbReference type="SUPFAM" id="SSF47769">
    <property type="entry name" value="SAM/Pointed domain"/>
    <property type="match status" value="1"/>
</dbReference>
<feature type="compositionally biased region" description="Polar residues" evidence="8">
    <location>
        <begin position="480"/>
        <end position="511"/>
    </location>
</feature>
<reference evidence="11" key="1">
    <citation type="journal article" date="2024" name="Gigascience">
        <title>Chromosome-level genome of the poultry shaft louse Menopon gallinae provides insight into the host-switching and adaptive evolution of parasitic lice.</title>
        <authorList>
            <person name="Xu Y."/>
            <person name="Ma L."/>
            <person name="Liu S."/>
            <person name="Liang Y."/>
            <person name="Liu Q."/>
            <person name="He Z."/>
            <person name="Tian L."/>
            <person name="Duan Y."/>
            <person name="Cai W."/>
            <person name="Li H."/>
            <person name="Song F."/>
        </authorList>
    </citation>
    <scope>NUCLEOTIDE SEQUENCE</scope>
    <source>
        <strain evidence="11">Cailab_2023a</strain>
    </source>
</reference>
<evidence type="ECO:0000256" key="4">
    <source>
        <dbReference type="ARBA" id="ARBA00022833"/>
    </source>
</evidence>
<keyword evidence="2" id="KW-0479">Metal-binding</keyword>
<evidence type="ECO:0000256" key="3">
    <source>
        <dbReference type="ARBA" id="ARBA00022771"/>
    </source>
</evidence>
<dbReference type="GO" id="GO:0035102">
    <property type="term" value="C:PRC1 complex"/>
    <property type="evidence" value="ECO:0007669"/>
    <property type="project" value="TreeGrafter"/>
</dbReference>
<evidence type="ECO:0000256" key="6">
    <source>
        <dbReference type="ARBA" id="ARBA00023242"/>
    </source>
</evidence>
<dbReference type="InterPro" id="IPR001660">
    <property type="entry name" value="SAM"/>
</dbReference>
<feature type="region of interest" description="Disordered" evidence="8">
    <location>
        <begin position="1"/>
        <end position="37"/>
    </location>
</feature>
<dbReference type="Gene3D" id="1.10.150.50">
    <property type="entry name" value="Transcription Factor, Ets-1"/>
    <property type="match status" value="1"/>
</dbReference>
<proteinExistence type="predicted"/>
<protein>
    <recommendedName>
        <fullName evidence="12">Polyhomeotic-like protein 2</fullName>
    </recommendedName>
</protein>
<dbReference type="InterPro" id="IPR013761">
    <property type="entry name" value="SAM/pointed_sf"/>
</dbReference>
<evidence type="ECO:0008006" key="12">
    <source>
        <dbReference type="Google" id="ProtNLM"/>
    </source>
</evidence>
<dbReference type="InterPro" id="IPR038603">
    <property type="entry name" value="Znf_FCS_sf"/>
</dbReference>
<sequence length="947" mass="101815">MTDVNKQQNAVAHQSTPQPQQQQQQSQPQPGQQQTVENQTIQVQQVQISHDGTQQLHPQGQVVSSAATTMVMPGGTQQAILSQQAMQNLQSPQSLPSIPSQPSAVTAMNPQQQMTDWAGHGRVQVIQQPIQNPTYLQPVYNAQGQLIVPGNIALHPANMNQPIQVIAAGKPFQPSQMPHMLTQGKPVVQGQATTFPGYATIPTSGNNQTLVISQLGVLGQNILPATLQQQGKPQEIQKMITKTNGPNAGMKVNSSQPQNVSLSSLVSSQPQAITTQAPAIIQPQILSPLQYACGTQQQRVAQGPVAQFTPWQTTFTPTQGLTWTPGAIQGSTLLAQGSQIFIRNPQHDAQPGMFIHNAQAQIQQPNQIQGQQIAKTNQTIEVGSNVQPKTAIPKTFSTILPNSVGAANIRPASSVSTQTGQTQTHALQANFQSQKAATKVRTKNMCRMTSMATAPKSDAANQTKTGTPPGPPLTPKSTTANGQAGSATPLSSTMQDNKGVKQTQAQTPEQLQNQASPHQQTQTQQPQISQLQQMQNMFQQQQQQQQIQGKPGSVPLIVNNGIPGTPDQRAVLPVGAMPAGAMTPLMGNMIVHTVPGVTTMTPSLPISATPAAQGVPIASQMMPQSVTMAEHQPEKQEDAQHKEEIREDGGPGSGPGRPADETTNSSEESGNATNSDEKGMFAKQESQAKEKSGEDKENIDTDKKNEKDMTGVTHPKAMVMVKPQVLTHVIEGFVIQESSEPFPVNRGYMDGGVKNMVVRDALEGDEPPNKKAFVDPKDDKRKEYAVCQTCGKKDLKSKFKKSKRFCSLSCAKRFNVGCSSRVGLFSREEDEKKTENDNTDTNDSGGDSSMSPSQEGAESQGDGAQDETAKVNPLQWTVSDVCEFIRTLPGCSDYAEDFAIQDIDGEALMLLKADHLMTVMSMKLGPAVKIIAKIDTMRVDNTSPPKQ</sequence>
<dbReference type="SMART" id="SM00454">
    <property type="entry name" value="SAM"/>
    <property type="match status" value="1"/>
</dbReference>
<dbReference type="PROSITE" id="PS50105">
    <property type="entry name" value="SAM_DOMAIN"/>
    <property type="match status" value="1"/>
</dbReference>
<dbReference type="GO" id="GO:0042393">
    <property type="term" value="F:histone binding"/>
    <property type="evidence" value="ECO:0007669"/>
    <property type="project" value="TreeGrafter"/>
</dbReference>
<dbReference type="GO" id="GO:0008270">
    <property type="term" value="F:zinc ion binding"/>
    <property type="evidence" value="ECO:0007669"/>
    <property type="project" value="UniProtKB-KW"/>
</dbReference>
<evidence type="ECO:0000256" key="2">
    <source>
        <dbReference type="ARBA" id="ARBA00022723"/>
    </source>
</evidence>
<dbReference type="EMBL" id="JARGDH010000002">
    <property type="protein sequence ID" value="KAL0277217.1"/>
    <property type="molecule type" value="Genomic_DNA"/>
</dbReference>